<proteinExistence type="predicted"/>
<evidence type="ECO:0000313" key="2">
    <source>
        <dbReference type="EMBL" id="KAK7929436.1"/>
    </source>
</evidence>
<protein>
    <recommendedName>
        <fullName evidence="4">PID domain-containing protein</fullName>
    </recommendedName>
</protein>
<feature type="compositionally biased region" description="Low complexity" evidence="1">
    <location>
        <begin position="88"/>
        <end position="98"/>
    </location>
</feature>
<evidence type="ECO:0000313" key="3">
    <source>
        <dbReference type="Proteomes" id="UP001460270"/>
    </source>
</evidence>
<accession>A0AAW0PKP0</accession>
<evidence type="ECO:0000256" key="1">
    <source>
        <dbReference type="SAM" id="MobiDB-lite"/>
    </source>
</evidence>
<sequence>MQRRECRLLNLTWAGACQTYASCERVFACAGGLIIISVQLTSYRKVKQMQTTSGHTKHGGTFFEVKPRLSKPPVSSLTSNHYSCPSLLNTGSSLSSESSTRRRTSSWGEMTDVEEEEIQYRLQLIGSVPVHYLTTMSMLPWVVAEILRTRKSSCIKSTSYGSDVLLCVSALWIRCVSVSVDAVEWHPLRHTVLFECRPYQVTKLLHNSQEPNSFGFLVKGSSTCACYVFQCNETTQKLKPACTLIEENQDI</sequence>
<evidence type="ECO:0008006" key="4">
    <source>
        <dbReference type="Google" id="ProtNLM"/>
    </source>
</evidence>
<dbReference type="AlphaFoldDB" id="A0AAW0PKP0"/>
<dbReference type="EMBL" id="JBBPFD010000004">
    <property type="protein sequence ID" value="KAK7929436.1"/>
    <property type="molecule type" value="Genomic_DNA"/>
</dbReference>
<dbReference type="InterPro" id="IPR011993">
    <property type="entry name" value="PH-like_dom_sf"/>
</dbReference>
<name>A0AAW0PKP0_9GOBI</name>
<dbReference type="Proteomes" id="UP001460270">
    <property type="component" value="Unassembled WGS sequence"/>
</dbReference>
<reference evidence="3" key="1">
    <citation type="submission" date="2024-04" db="EMBL/GenBank/DDBJ databases">
        <title>Salinicola lusitanus LLJ914,a marine bacterium isolated from the Okinawa Trough.</title>
        <authorList>
            <person name="Li J."/>
        </authorList>
    </citation>
    <scope>NUCLEOTIDE SEQUENCE [LARGE SCALE GENOMIC DNA]</scope>
</reference>
<comment type="caution">
    <text evidence="2">The sequence shown here is derived from an EMBL/GenBank/DDBJ whole genome shotgun (WGS) entry which is preliminary data.</text>
</comment>
<organism evidence="2 3">
    <name type="scientific">Mugilogobius chulae</name>
    <name type="common">yellowstripe goby</name>
    <dbReference type="NCBI Taxonomy" id="88201"/>
    <lineage>
        <taxon>Eukaryota</taxon>
        <taxon>Metazoa</taxon>
        <taxon>Chordata</taxon>
        <taxon>Craniata</taxon>
        <taxon>Vertebrata</taxon>
        <taxon>Euteleostomi</taxon>
        <taxon>Actinopterygii</taxon>
        <taxon>Neopterygii</taxon>
        <taxon>Teleostei</taxon>
        <taxon>Neoteleostei</taxon>
        <taxon>Acanthomorphata</taxon>
        <taxon>Gobiaria</taxon>
        <taxon>Gobiiformes</taxon>
        <taxon>Gobioidei</taxon>
        <taxon>Gobiidae</taxon>
        <taxon>Gobionellinae</taxon>
        <taxon>Mugilogobius</taxon>
    </lineage>
</organism>
<dbReference type="CDD" id="cd00934">
    <property type="entry name" value="PTB"/>
    <property type="match status" value="1"/>
</dbReference>
<dbReference type="Gene3D" id="2.30.29.30">
    <property type="entry name" value="Pleckstrin-homology domain (PH domain)/Phosphotyrosine-binding domain (PTB)"/>
    <property type="match status" value="1"/>
</dbReference>
<gene>
    <name evidence="2" type="ORF">WMY93_005831</name>
</gene>
<feature type="region of interest" description="Disordered" evidence="1">
    <location>
        <begin position="88"/>
        <end position="108"/>
    </location>
</feature>
<dbReference type="SUPFAM" id="SSF50729">
    <property type="entry name" value="PH domain-like"/>
    <property type="match status" value="1"/>
</dbReference>
<keyword evidence="3" id="KW-1185">Reference proteome</keyword>